<reference evidence="2 3" key="1">
    <citation type="submission" date="2024-03" db="EMBL/GenBank/DDBJ databases">
        <title>Natural products discovery in diverse microorganisms through a two-stage MS feature dereplication strategy.</title>
        <authorList>
            <person name="Zhang R."/>
        </authorList>
    </citation>
    <scope>NUCLEOTIDE SEQUENCE [LARGE SCALE GENOMIC DNA]</scope>
    <source>
        <strain evidence="2 3">18930</strain>
    </source>
</reference>
<keyword evidence="3" id="KW-1185">Reference proteome</keyword>
<proteinExistence type="predicted"/>
<dbReference type="PROSITE" id="PS51257">
    <property type="entry name" value="PROKAR_LIPOPROTEIN"/>
    <property type="match status" value="1"/>
</dbReference>
<keyword evidence="1" id="KW-0732">Signal</keyword>
<evidence type="ECO:0000256" key="1">
    <source>
        <dbReference type="SAM" id="SignalP"/>
    </source>
</evidence>
<name>A0ABZ2PQG1_9NOCA</name>
<accession>A0ABZ2PQG1</accession>
<organism evidence="2 3">
    <name type="scientific">Rhodococcus sovatensis</name>
    <dbReference type="NCBI Taxonomy" id="1805840"/>
    <lineage>
        <taxon>Bacteria</taxon>
        <taxon>Bacillati</taxon>
        <taxon>Actinomycetota</taxon>
        <taxon>Actinomycetes</taxon>
        <taxon>Mycobacteriales</taxon>
        <taxon>Nocardiaceae</taxon>
        <taxon>Rhodococcus</taxon>
    </lineage>
</organism>
<gene>
    <name evidence="2" type="ORF">WDS16_02130</name>
</gene>
<protein>
    <submittedName>
        <fullName evidence="2">Uncharacterized protein</fullName>
    </submittedName>
</protein>
<dbReference type="RefSeq" id="WP_338890136.1">
    <property type="nucleotide sequence ID" value="NZ_CP147846.1"/>
</dbReference>
<sequence>MFGSRTAAGIYALAATAAGGALACETEINAMLGAQSDPAQADVRADLGVLSTAASR</sequence>
<feature type="signal peptide" evidence="1">
    <location>
        <begin position="1"/>
        <end position="23"/>
    </location>
</feature>
<feature type="chain" id="PRO_5046213429" evidence="1">
    <location>
        <begin position="24"/>
        <end position="56"/>
    </location>
</feature>
<evidence type="ECO:0000313" key="2">
    <source>
        <dbReference type="EMBL" id="WXG69383.1"/>
    </source>
</evidence>
<dbReference type="EMBL" id="CP147846">
    <property type="protein sequence ID" value="WXG69383.1"/>
    <property type="molecule type" value="Genomic_DNA"/>
</dbReference>
<evidence type="ECO:0000313" key="3">
    <source>
        <dbReference type="Proteomes" id="UP001432000"/>
    </source>
</evidence>
<dbReference type="Proteomes" id="UP001432000">
    <property type="component" value="Chromosome"/>
</dbReference>